<dbReference type="InterPro" id="IPR001258">
    <property type="entry name" value="NHL_repeat"/>
</dbReference>
<dbReference type="Pfam" id="PF01436">
    <property type="entry name" value="NHL"/>
    <property type="match status" value="1"/>
</dbReference>
<dbReference type="InterPro" id="IPR011042">
    <property type="entry name" value="6-blade_b-propeller_TolB-like"/>
</dbReference>
<organism evidence="5 6">
    <name type="scientific">Rotaria magnacalcarata</name>
    <dbReference type="NCBI Taxonomy" id="392030"/>
    <lineage>
        <taxon>Eukaryota</taxon>
        <taxon>Metazoa</taxon>
        <taxon>Spiralia</taxon>
        <taxon>Gnathifera</taxon>
        <taxon>Rotifera</taxon>
        <taxon>Eurotatoria</taxon>
        <taxon>Bdelloidea</taxon>
        <taxon>Philodinida</taxon>
        <taxon>Philodinidae</taxon>
        <taxon>Rotaria</taxon>
    </lineage>
</organism>
<keyword evidence="3" id="KW-0325">Glycoprotein</keyword>
<protein>
    <recommendedName>
        <fullName evidence="7">NHL repeat containing protein</fullName>
    </recommendedName>
</protein>
<keyword evidence="2" id="KW-0677">Repeat</keyword>
<dbReference type="PANTHER" id="PTHR10680:SF14">
    <property type="entry name" value="PEPTIDYL-GLYCINE ALPHA-AMIDATING MONOOXYGENASE"/>
    <property type="match status" value="1"/>
</dbReference>
<proteinExistence type="predicted"/>
<evidence type="ECO:0000256" key="2">
    <source>
        <dbReference type="ARBA" id="ARBA00022737"/>
    </source>
</evidence>
<dbReference type="AlphaFoldDB" id="A0A816UV13"/>
<dbReference type="SUPFAM" id="SSF101898">
    <property type="entry name" value="NHL repeat"/>
    <property type="match status" value="1"/>
</dbReference>
<evidence type="ECO:0000313" key="5">
    <source>
        <dbReference type="EMBL" id="CAF2118048.1"/>
    </source>
</evidence>
<dbReference type="Proteomes" id="UP000663824">
    <property type="component" value="Unassembled WGS sequence"/>
</dbReference>
<evidence type="ECO:0000256" key="1">
    <source>
        <dbReference type="ARBA" id="ARBA00022729"/>
    </source>
</evidence>
<name>A0A816UV13_9BILA</name>
<keyword evidence="1" id="KW-0732">Signal</keyword>
<feature type="repeat" description="NHL" evidence="4">
    <location>
        <begin position="38"/>
        <end position="77"/>
    </location>
</feature>
<dbReference type="EMBL" id="CAJNRE010013379">
    <property type="protein sequence ID" value="CAF2118048.1"/>
    <property type="molecule type" value="Genomic_DNA"/>
</dbReference>
<dbReference type="Gene3D" id="2.40.10.500">
    <property type="match status" value="1"/>
</dbReference>
<evidence type="ECO:0000256" key="3">
    <source>
        <dbReference type="ARBA" id="ARBA00023180"/>
    </source>
</evidence>
<dbReference type="Gene3D" id="2.120.10.30">
    <property type="entry name" value="TolB, C-terminal domain"/>
    <property type="match status" value="1"/>
</dbReference>
<dbReference type="PROSITE" id="PS51125">
    <property type="entry name" value="NHL"/>
    <property type="match status" value="1"/>
</dbReference>
<dbReference type="CDD" id="cd05819">
    <property type="entry name" value="NHL"/>
    <property type="match status" value="1"/>
</dbReference>
<dbReference type="PANTHER" id="PTHR10680">
    <property type="entry name" value="PEPTIDYL-GLYCINE ALPHA-AMIDATING MONOOXYGENASE"/>
    <property type="match status" value="1"/>
</dbReference>
<evidence type="ECO:0008006" key="7">
    <source>
        <dbReference type="Google" id="ProtNLM"/>
    </source>
</evidence>
<evidence type="ECO:0000256" key="4">
    <source>
        <dbReference type="PROSITE-ProRule" id="PRU00504"/>
    </source>
</evidence>
<evidence type="ECO:0000313" key="6">
    <source>
        <dbReference type="Proteomes" id="UP000663824"/>
    </source>
</evidence>
<accession>A0A816UV13</accession>
<gene>
    <name evidence="5" type="ORF">MBJ925_LOCUS25429</name>
</gene>
<sequence>MDANGNLYISDMFNNRIMKYVNISSASPFIIGQVVAGGSFGSNYNQQQTSWGVAVDALGNVFVSDYGNNRVMKWTLRSTNGTLVAGIGNGTAGNGTNQHSCPLGIYVDQSMALYIADACNGRIQKWLSGASTGTTVGGANGQIGFPTDVSVDNYGTIYAWSGGGLYRFYPGSTWGTIVISSYAVSFGFKFDSVGNAYISDYGSNVISKYTVNSTSCGAYMPSYELYRVRISRSFIFLF</sequence>
<reference evidence="5" key="1">
    <citation type="submission" date="2021-02" db="EMBL/GenBank/DDBJ databases">
        <authorList>
            <person name="Nowell W R."/>
        </authorList>
    </citation>
    <scope>NUCLEOTIDE SEQUENCE</scope>
</reference>
<comment type="caution">
    <text evidence="5">The sequence shown here is derived from an EMBL/GenBank/DDBJ whole genome shotgun (WGS) entry which is preliminary data.</text>
</comment>